<dbReference type="Pfam" id="PF02195">
    <property type="entry name" value="ParB_N"/>
    <property type="match status" value="1"/>
</dbReference>
<evidence type="ECO:0000313" key="6">
    <source>
        <dbReference type="EMBL" id="HIR59697.1"/>
    </source>
</evidence>
<dbReference type="Proteomes" id="UP000824232">
    <property type="component" value="Unassembled WGS sequence"/>
</dbReference>
<reference evidence="6" key="2">
    <citation type="journal article" date="2021" name="PeerJ">
        <title>Extensive microbial diversity within the chicken gut microbiome revealed by metagenomics and culture.</title>
        <authorList>
            <person name="Gilroy R."/>
            <person name="Ravi A."/>
            <person name="Getino M."/>
            <person name="Pursley I."/>
            <person name="Horton D.L."/>
            <person name="Alikhan N.F."/>
            <person name="Baker D."/>
            <person name="Gharbi K."/>
            <person name="Hall N."/>
            <person name="Watson M."/>
            <person name="Adriaenssens E.M."/>
            <person name="Foster-Nyarko E."/>
            <person name="Jarju S."/>
            <person name="Secka A."/>
            <person name="Antonio M."/>
            <person name="Oren A."/>
            <person name="Chaudhuri R.R."/>
            <person name="La Ragione R."/>
            <person name="Hildebrand F."/>
            <person name="Pallen M.J."/>
        </authorList>
    </citation>
    <scope>NUCLEOTIDE SEQUENCE</scope>
    <source>
        <strain evidence="6">CHK184-20233</strain>
    </source>
</reference>
<name>A0A9D1DVB1_9FIRM</name>
<feature type="domain" description="HTH cro/C1-type" evidence="5">
    <location>
        <begin position="145"/>
        <end position="171"/>
    </location>
</feature>
<dbReference type="AlphaFoldDB" id="A0A9D1DVB1"/>
<dbReference type="Gene3D" id="1.10.10.2830">
    <property type="match status" value="1"/>
</dbReference>
<dbReference type="SUPFAM" id="SSF109709">
    <property type="entry name" value="KorB DNA-binding domain-like"/>
    <property type="match status" value="1"/>
</dbReference>
<organism evidence="6 7">
    <name type="scientific">Candidatus Onthousia excrementipullorum</name>
    <dbReference type="NCBI Taxonomy" id="2840884"/>
    <lineage>
        <taxon>Bacteria</taxon>
        <taxon>Bacillati</taxon>
        <taxon>Bacillota</taxon>
        <taxon>Bacilli</taxon>
        <taxon>Candidatus Onthousia</taxon>
    </lineage>
</organism>
<comment type="similarity">
    <text evidence="2">Belongs to the ParB family.</text>
</comment>
<gene>
    <name evidence="6" type="ORF">IAB38_06565</name>
</gene>
<dbReference type="FunFam" id="3.90.1530.30:FF:000001">
    <property type="entry name" value="Chromosome partitioning protein ParB"/>
    <property type="match status" value="1"/>
</dbReference>
<keyword evidence="3" id="KW-0159">Chromosome partition</keyword>
<reference evidence="6" key="1">
    <citation type="submission" date="2020-10" db="EMBL/GenBank/DDBJ databases">
        <authorList>
            <person name="Gilroy R."/>
        </authorList>
    </citation>
    <scope>NUCLEOTIDE SEQUENCE</scope>
    <source>
        <strain evidence="6">CHK184-20233</strain>
    </source>
</reference>
<evidence type="ECO:0000259" key="5">
    <source>
        <dbReference type="PROSITE" id="PS50943"/>
    </source>
</evidence>
<dbReference type="GO" id="GO:0009295">
    <property type="term" value="C:nucleoid"/>
    <property type="evidence" value="ECO:0007669"/>
    <property type="project" value="UniProtKB-SubCell"/>
</dbReference>
<dbReference type="PROSITE" id="PS50943">
    <property type="entry name" value="HTH_CROC1"/>
    <property type="match status" value="1"/>
</dbReference>
<dbReference type="InterPro" id="IPR004437">
    <property type="entry name" value="ParB/RepB/Spo0J"/>
</dbReference>
<dbReference type="EMBL" id="DVHC01000062">
    <property type="protein sequence ID" value="HIR59697.1"/>
    <property type="molecule type" value="Genomic_DNA"/>
</dbReference>
<dbReference type="PANTHER" id="PTHR33375">
    <property type="entry name" value="CHROMOSOME-PARTITIONING PROTEIN PARB-RELATED"/>
    <property type="match status" value="1"/>
</dbReference>
<dbReference type="InterPro" id="IPR003115">
    <property type="entry name" value="ParB_N"/>
</dbReference>
<evidence type="ECO:0000256" key="4">
    <source>
        <dbReference type="ARBA" id="ARBA00023125"/>
    </source>
</evidence>
<dbReference type="Pfam" id="PF17762">
    <property type="entry name" value="HTH_ParB"/>
    <property type="match status" value="1"/>
</dbReference>
<comment type="subcellular location">
    <subcellularLocation>
        <location evidence="1">Cytoplasm</location>
        <location evidence="1">Nucleoid</location>
    </subcellularLocation>
</comment>
<comment type="caution">
    <text evidence="6">The sequence shown here is derived from an EMBL/GenBank/DDBJ whole genome shotgun (WGS) entry which is preliminary data.</text>
</comment>
<accession>A0A9D1DVB1</accession>
<dbReference type="GO" id="GO:0007059">
    <property type="term" value="P:chromosome segregation"/>
    <property type="evidence" value="ECO:0007669"/>
    <property type="project" value="UniProtKB-KW"/>
</dbReference>
<dbReference type="CDD" id="cd16393">
    <property type="entry name" value="SPO0J_N"/>
    <property type="match status" value="1"/>
</dbReference>
<protein>
    <submittedName>
        <fullName evidence="6">ParB/RepB/Spo0J family partition protein</fullName>
    </submittedName>
</protein>
<dbReference type="NCBIfam" id="TIGR00180">
    <property type="entry name" value="parB_part"/>
    <property type="match status" value="1"/>
</dbReference>
<dbReference type="GO" id="GO:0045881">
    <property type="term" value="P:positive regulation of sporulation resulting in formation of a cellular spore"/>
    <property type="evidence" value="ECO:0007669"/>
    <property type="project" value="TreeGrafter"/>
</dbReference>
<evidence type="ECO:0000256" key="2">
    <source>
        <dbReference type="ARBA" id="ARBA00006295"/>
    </source>
</evidence>
<dbReference type="InterPro" id="IPR001387">
    <property type="entry name" value="Cro/C1-type_HTH"/>
</dbReference>
<dbReference type="InterPro" id="IPR050336">
    <property type="entry name" value="Chromosome_partition/occlusion"/>
</dbReference>
<evidence type="ECO:0000256" key="1">
    <source>
        <dbReference type="ARBA" id="ARBA00004453"/>
    </source>
</evidence>
<dbReference type="Gene3D" id="3.90.1530.30">
    <property type="match status" value="1"/>
</dbReference>
<keyword evidence="4" id="KW-0238">DNA-binding</keyword>
<proteinExistence type="inferred from homology"/>
<evidence type="ECO:0000313" key="7">
    <source>
        <dbReference type="Proteomes" id="UP000824232"/>
    </source>
</evidence>
<dbReference type="PANTHER" id="PTHR33375:SF1">
    <property type="entry name" value="CHROMOSOME-PARTITIONING PROTEIN PARB-RELATED"/>
    <property type="match status" value="1"/>
</dbReference>
<dbReference type="SUPFAM" id="SSF110849">
    <property type="entry name" value="ParB/Sulfiredoxin"/>
    <property type="match status" value="1"/>
</dbReference>
<dbReference type="GO" id="GO:0003677">
    <property type="term" value="F:DNA binding"/>
    <property type="evidence" value="ECO:0007669"/>
    <property type="project" value="UniProtKB-KW"/>
</dbReference>
<dbReference type="GO" id="GO:0005694">
    <property type="term" value="C:chromosome"/>
    <property type="evidence" value="ECO:0007669"/>
    <property type="project" value="TreeGrafter"/>
</dbReference>
<dbReference type="InterPro" id="IPR041468">
    <property type="entry name" value="HTH_ParB/Spo0J"/>
</dbReference>
<dbReference type="InterPro" id="IPR036086">
    <property type="entry name" value="ParB/Sulfiredoxin_sf"/>
</dbReference>
<dbReference type="SMART" id="SM00470">
    <property type="entry name" value="ParB"/>
    <property type="match status" value="1"/>
</dbReference>
<sequence>MENKRRALGKGLEELFNSEQLNIADVEEKIINNTPKDQIVNLNLDELRSNPYQPRKNFDEESLNELASSIKEHGVFQPIIAKKSIKGYEIIAGERRVKASRLAGLTTIPAIIKDFTDEEMMEIALLENLQRENLSAMEEAEAYNALKTRLNLTQEELAKKVGKSRSHITNMLGLLTLPNEIKDEVVKGELSMGHARVLSKLEDKEQAISLAEKTINENLSVRRLEELTNSKEEYHRKKEITPHKSKAKDNEYSYLESDLCEKLGTKVKIRNNKLEISFTNANDLTRILEIMHLDK</sequence>
<dbReference type="FunFam" id="1.10.10.2830:FF:000001">
    <property type="entry name" value="Chromosome partitioning protein ParB"/>
    <property type="match status" value="1"/>
</dbReference>
<evidence type="ECO:0000256" key="3">
    <source>
        <dbReference type="ARBA" id="ARBA00022829"/>
    </source>
</evidence>